<evidence type="ECO:0000313" key="3">
    <source>
        <dbReference type="Proteomes" id="UP000612899"/>
    </source>
</evidence>
<evidence type="ECO:0008006" key="4">
    <source>
        <dbReference type="Google" id="ProtNLM"/>
    </source>
</evidence>
<dbReference type="RefSeq" id="WP_203905966.1">
    <property type="nucleotide sequence ID" value="NZ_BONY01000001.1"/>
</dbReference>
<name>A0A8J3Q202_9ACTN</name>
<dbReference type="SUPFAM" id="SSF82171">
    <property type="entry name" value="DPP6 N-terminal domain-like"/>
    <property type="match status" value="1"/>
</dbReference>
<evidence type="ECO:0000313" key="2">
    <source>
        <dbReference type="EMBL" id="GIH02014.1"/>
    </source>
</evidence>
<keyword evidence="1" id="KW-1133">Transmembrane helix</keyword>
<keyword evidence="3" id="KW-1185">Reference proteome</keyword>
<organism evidence="2 3">
    <name type="scientific">Rhizocola hellebori</name>
    <dbReference type="NCBI Taxonomy" id="1392758"/>
    <lineage>
        <taxon>Bacteria</taxon>
        <taxon>Bacillati</taxon>
        <taxon>Actinomycetota</taxon>
        <taxon>Actinomycetes</taxon>
        <taxon>Micromonosporales</taxon>
        <taxon>Micromonosporaceae</taxon>
        <taxon>Rhizocola</taxon>
    </lineage>
</organism>
<proteinExistence type="predicted"/>
<protein>
    <recommendedName>
        <fullName evidence="4">WD40 repeat domain-containing protein</fullName>
    </recommendedName>
</protein>
<dbReference type="EMBL" id="BONY01000001">
    <property type="protein sequence ID" value="GIH02014.1"/>
    <property type="molecule type" value="Genomic_DNA"/>
</dbReference>
<comment type="caution">
    <text evidence="2">The sequence shown here is derived from an EMBL/GenBank/DDBJ whole genome shotgun (WGS) entry which is preliminary data.</text>
</comment>
<evidence type="ECO:0000256" key="1">
    <source>
        <dbReference type="SAM" id="Phobius"/>
    </source>
</evidence>
<dbReference type="Proteomes" id="UP000612899">
    <property type="component" value="Unassembled WGS sequence"/>
</dbReference>
<feature type="transmembrane region" description="Helical" evidence="1">
    <location>
        <begin position="38"/>
        <end position="61"/>
    </location>
</feature>
<keyword evidence="1" id="KW-0812">Transmembrane</keyword>
<reference evidence="2" key="1">
    <citation type="submission" date="2021-01" db="EMBL/GenBank/DDBJ databases">
        <title>Whole genome shotgun sequence of Rhizocola hellebori NBRC 109834.</title>
        <authorList>
            <person name="Komaki H."/>
            <person name="Tamura T."/>
        </authorList>
    </citation>
    <scope>NUCLEOTIDE SEQUENCE</scope>
    <source>
        <strain evidence="2">NBRC 109834</strain>
    </source>
</reference>
<dbReference type="AlphaFoldDB" id="A0A8J3Q202"/>
<dbReference type="InterPro" id="IPR011042">
    <property type="entry name" value="6-blade_b-propeller_TolB-like"/>
</dbReference>
<sequence>MTETRLTAVLTALAEQSRPATIDPATWRKGKRRRRIRVVTAVAAVLMVIAAGPLLLSGSGWQSMPPADQQRPIVPSRVYPPLTGEDTIVEAPGGPAAILVAGDRELRGSDIWGWEGRSLIVGQNGSYRLARTVGETTAGAGGLLLSPDGRYLAGMPWIEGTHWPSSGEQQVAIVDLSTGKAVLHSGGGPVAWAPDGRSILVEESVPDRPQWVGSLRLLDVQTGELRQLPPVNGRARAGNYAAFSADGARLAIATETDLYVIGLGDSSWRKLATLSSRDRIAGPGAWLPDGSRIAVYYIGGCEEPPCDETQLSQRLFQVEYLDAQTGQPTAGPQLAPAMGLAARMLGWQRDGDAVVAVYSPEMDAVRRTGDTYWSETDWWTVGGVELLEFRADGSRHRLVELPASALFVEVPADLLDRFGGPSPTVFEGAVRIVLAVYWPVGQVGELCLVIVIASVVTGWRRRRRRQRNVTGNEV</sequence>
<keyword evidence="1" id="KW-0472">Membrane</keyword>
<dbReference type="Gene3D" id="2.120.10.30">
    <property type="entry name" value="TolB, C-terminal domain"/>
    <property type="match status" value="1"/>
</dbReference>
<accession>A0A8J3Q202</accession>
<feature type="transmembrane region" description="Helical" evidence="1">
    <location>
        <begin position="436"/>
        <end position="459"/>
    </location>
</feature>
<gene>
    <name evidence="2" type="ORF">Rhe02_00810</name>
</gene>